<protein>
    <submittedName>
        <fullName evidence="1">Uncharacterized protein</fullName>
    </submittedName>
</protein>
<organism evidence="1">
    <name type="scientific">marine sediment metagenome</name>
    <dbReference type="NCBI Taxonomy" id="412755"/>
    <lineage>
        <taxon>unclassified sequences</taxon>
        <taxon>metagenomes</taxon>
        <taxon>ecological metagenomes</taxon>
    </lineage>
</organism>
<dbReference type="InterPro" id="IPR036388">
    <property type="entry name" value="WH-like_DNA-bd_sf"/>
</dbReference>
<name>A0A0F8YF62_9ZZZZ</name>
<accession>A0A0F8YF62</accession>
<dbReference type="SUPFAM" id="SSF46785">
    <property type="entry name" value="Winged helix' DNA-binding domain"/>
    <property type="match status" value="1"/>
</dbReference>
<dbReference type="PROSITE" id="PS51197">
    <property type="entry name" value="HTH_RRF2_2"/>
    <property type="match status" value="1"/>
</dbReference>
<dbReference type="EMBL" id="LAZR01053748">
    <property type="protein sequence ID" value="KKK80062.1"/>
    <property type="molecule type" value="Genomic_DNA"/>
</dbReference>
<dbReference type="AlphaFoldDB" id="A0A0F8YF62"/>
<sequence length="61" mass="6842">MGVSVVRQDADYALRAMVNLAKQFGQKPVSTRVIGTRGDISYQFACKILQKLHEKELVVSF</sequence>
<dbReference type="Gene3D" id="1.10.10.10">
    <property type="entry name" value="Winged helix-like DNA-binding domain superfamily/Winged helix DNA-binding domain"/>
    <property type="match status" value="1"/>
</dbReference>
<reference evidence="1" key="1">
    <citation type="journal article" date="2015" name="Nature">
        <title>Complex archaea that bridge the gap between prokaryotes and eukaryotes.</title>
        <authorList>
            <person name="Spang A."/>
            <person name="Saw J.H."/>
            <person name="Jorgensen S.L."/>
            <person name="Zaremba-Niedzwiedzka K."/>
            <person name="Martijn J."/>
            <person name="Lind A.E."/>
            <person name="van Eijk R."/>
            <person name="Schleper C."/>
            <person name="Guy L."/>
            <person name="Ettema T.J."/>
        </authorList>
    </citation>
    <scope>NUCLEOTIDE SEQUENCE</scope>
</reference>
<comment type="caution">
    <text evidence="1">The sequence shown here is derived from an EMBL/GenBank/DDBJ whole genome shotgun (WGS) entry which is preliminary data.</text>
</comment>
<dbReference type="InterPro" id="IPR000944">
    <property type="entry name" value="Tscrpt_reg_Rrf2"/>
</dbReference>
<dbReference type="InterPro" id="IPR036390">
    <property type="entry name" value="WH_DNA-bd_sf"/>
</dbReference>
<dbReference type="Pfam" id="PF02082">
    <property type="entry name" value="Rrf2"/>
    <property type="match status" value="1"/>
</dbReference>
<gene>
    <name evidence="1" type="ORF">LCGC14_2827250</name>
</gene>
<evidence type="ECO:0000313" key="1">
    <source>
        <dbReference type="EMBL" id="KKK80062.1"/>
    </source>
</evidence>
<proteinExistence type="predicted"/>